<evidence type="ECO:0000259" key="3">
    <source>
        <dbReference type="PROSITE" id="PS50158"/>
    </source>
</evidence>
<name>A0ABY9D1I8_VITVI</name>
<dbReference type="Pfam" id="PF00098">
    <property type="entry name" value="zf-CCHC"/>
    <property type="match status" value="1"/>
</dbReference>
<sequence length="257" mass="28397">MAKGPRRCYECGEVGHLRRECPKFQRPAYQPSQWQFQQTNSRIQGTQPQGEGNFRQGKPGQKPEQGQQGRFYALGSQNAKSNALVEATMDLAKVLLNIVDHHFNCVKGERACCPFFLASFHLQVYTHAWSPSACQVTVSIEPEATLDALVMNGAIMKIGVATDSSYQGKGLQYFWTSSVNFQEEQNPSLMGLHQVPRPLSQQFRLGASIMPVGILNLRKAPKTSVAASDLIIGANMEERVSAGSFTVMLESDLDDTI</sequence>
<dbReference type="SMART" id="SM00343">
    <property type="entry name" value="ZnF_C2HC"/>
    <property type="match status" value="1"/>
</dbReference>
<keyword evidence="5" id="KW-1185">Reference proteome</keyword>
<evidence type="ECO:0000256" key="1">
    <source>
        <dbReference type="PROSITE-ProRule" id="PRU00047"/>
    </source>
</evidence>
<keyword evidence="1" id="KW-0479">Metal-binding</keyword>
<dbReference type="EMBL" id="CP126660">
    <property type="protein sequence ID" value="WKA01480.1"/>
    <property type="molecule type" value="Genomic_DNA"/>
</dbReference>
<accession>A0ABY9D1I8</accession>
<evidence type="ECO:0000313" key="5">
    <source>
        <dbReference type="Proteomes" id="UP001227230"/>
    </source>
</evidence>
<dbReference type="SUPFAM" id="SSF57756">
    <property type="entry name" value="Retrovirus zinc finger-like domains"/>
    <property type="match status" value="1"/>
</dbReference>
<protein>
    <recommendedName>
        <fullName evidence="3">CCHC-type domain-containing protein</fullName>
    </recommendedName>
</protein>
<evidence type="ECO:0000256" key="2">
    <source>
        <dbReference type="SAM" id="MobiDB-lite"/>
    </source>
</evidence>
<evidence type="ECO:0000313" key="4">
    <source>
        <dbReference type="EMBL" id="WKA01480.1"/>
    </source>
</evidence>
<feature type="domain" description="CCHC-type" evidence="3">
    <location>
        <begin position="6"/>
        <end position="23"/>
    </location>
</feature>
<dbReference type="InterPro" id="IPR036875">
    <property type="entry name" value="Znf_CCHC_sf"/>
</dbReference>
<feature type="compositionally biased region" description="Polar residues" evidence="2">
    <location>
        <begin position="30"/>
        <end position="50"/>
    </location>
</feature>
<gene>
    <name evidence="4" type="ORF">VitviT2T_019761</name>
</gene>
<keyword evidence="1" id="KW-0862">Zinc</keyword>
<dbReference type="InterPro" id="IPR001878">
    <property type="entry name" value="Znf_CCHC"/>
</dbReference>
<dbReference type="PROSITE" id="PS50158">
    <property type="entry name" value="ZF_CCHC"/>
    <property type="match status" value="1"/>
</dbReference>
<feature type="compositionally biased region" description="Low complexity" evidence="2">
    <location>
        <begin position="56"/>
        <end position="67"/>
    </location>
</feature>
<keyword evidence="1" id="KW-0863">Zinc-finger</keyword>
<dbReference type="Gene3D" id="4.10.60.10">
    <property type="entry name" value="Zinc finger, CCHC-type"/>
    <property type="match status" value="1"/>
</dbReference>
<proteinExistence type="predicted"/>
<feature type="region of interest" description="Disordered" evidence="2">
    <location>
        <begin position="29"/>
        <end position="67"/>
    </location>
</feature>
<dbReference type="Proteomes" id="UP001227230">
    <property type="component" value="Chromosome 13"/>
</dbReference>
<organism evidence="4 5">
    <name type="scientific">Vitis vinifera</name>
    <name type="common">Grape</name>
    <dbReference type="NCBI Taxonomy" id="29760"/>
    <lineage>
        <taxon>Eukaryota</taxon>
        <taxon>Viridiplantae</taxon>
        <taxon>Streptophyta</taxon>
        <taxon>Embryophyta</taxon>
        <taxon>Tracheophyta</taxon>
        <taxon>Spermatophyta</taxon>
        <taxon>Magnoliopsida</taxon>
        <taxon>eudicotyledons</taxon>
        <taxon>Gunneridae</taxon>
        <taxon>Pentapetalae</taxon>
        <taxon>rosids</taxon>
        <taxon>Vitales</taxon>
        <taxon>Vitaceae</taxon>
        <taxon>Viteae</taxon>
        <taxon>Vitis</taxon>
    </lineage>
</organism>
<reference evidence="4 5" key="1">
    <citation type="journal article" date="2023" name="Hortic Res">
        <title>The complete reference genome for grapevine (Vitis vinifera L.) genetics and breeding.</title>
        <authorList>
            <person name="Shi X."/>
            <person name="Cao S."/>
            <person name="Wang X."/>
            <person name="Huang S."/>
            <person name="Wang Y."/>
            <person name="Liu Z."/>
            <person name="Liu W."/>
            <person name="Leng X."/>
            <person name="Peng Y."/>
            <person name="Wang N."/>
            <person name="Wang Y."/>
            <person name="Ma Z."/>
            <person name="Xu X."/>
            <person name="Zhang F."/>
            <person name="Xue H."/>
            <person name="Zhong H."/>
            <person name="Wang Y."/>
            <person name="Zhang K."/>
            <person name="Velt A."/>
            <person name="Avia K."/>
            <person name="Holtgrawe D."/>
            <person name="Grimplet J."/>
            <person name="Matus J.T."/>
            <person name="Ware D."/>
            <person name="Wu X."/>
            <person name="Wang H."/>
            <person name="Liu C."/>
            <person name="Fang Y."/>
            <person name="Rustenholz C."/>
            <person name="Cheng Z."/>
            <person name="Xiao H."/>
            <person name="Zhou Y."/>
        </authorList>
    </citation>
    <scope>NUCLEOTIDE SEQUENCE [LARGE SCALE GENOMIC DNA]</scope>
    <source>
        <strain evidence="5">cv. Pinot noir / PN40024</strain>
        <tissue evidence="4">Leaf</tissue>
    </source>
</reference>